<comment type="caution">
    <text evidence="2">The sequence shown here is derived from an EMBL/GenBank/DDBJ whole genome shotgun (WGS) entry which is preliminary data.</text>
</comment>
<dbReference type="EMBL" id="JAXOVC010000006">
    <property type="protein sequence ID" value="KAK4500031.1"/>
    <property type="molecule type" value="Genomic_DNA"/>
</dbReference>
<evidence type="ECO:0000313" key="3">
    <source>
        <dbReference type="Proteomes" id="UP001305779"/>
    </source>
</evidence>
<organism evidence="2 3">
    <name type="scientific">Zasmidium cellare</name>
    <name type="common">Wine cellar mold</name>
    <name type="synonym">Racodium cellare</name>
    <dbReference type="NCBI Taxonomy" id="395010"/>
    <lineage>
        <taxon>Eukaryota</taxon>
        <taxon>Fungi</taxon>
        <taxon>Dikarya</taxon>
        <taxon>Ascomycota</taxon>
        <taxon>Pezizomycotina</taxon>
        <taxon>Dothideomycetes</taxon>
        <taxon>Dothideomycetidae</taxon>
        <taxon>Mycosphaerellales</taxon>
        <taxon>Mycosphaerellaceae</taxon>
        <taxon>Zasmidium</taxon>
    </lineage>
</organism>
<feature type="region of interest" description="Disordered" evidence="1">
    <location>
        <begin position="919"/>
        <end position="978"/>
    </location>
</feature>
<keyword evidence="3" id="KW-1185">Reference proteome</keyword>
<feature type="compositionally biased region" description="Basic residues" evidence="1">
    <location>
        <begin position="967"/>
        <end position="978"/>
    </location>
</feature>
<sequence>MAHNQPPSTGFDDVPHHIEHEEILTEDPASGHNDGYSMYRAIARMVIGDPTQYTVIRKAVLLFAMRVRAQQSHVLHHQYMAHEAAFRGRLGGKELFACLDCPDHIHPTYELCWVIAFALKVRINIYERICLVGTLPAATLSTGPDNMQVIELLTRKADPPMAVKYSALLLDESGKALVHYLSRARTFINCQSVFAAPERYYRGLEVKQMSWAWRKKRQNDREYDFTSFNEFRDSSRLRDLAPGKELDRMDTFVVVVNDPSHVDPALELFYDALLRAPNQNRTVKTSSDLKPGRMLSHCAADAEFIKVPTEPMDLGNGSKTEDQIADGKVEELCSVLTLAIGTQFSLVVNVLHMLQNANEKTVPALERLFTRTIFNTKLLKIWWNLQRDFIVLDNTIAHMYQGSVRKPFMHTPWPTGVSRWVTPQFRLQSRFLHGTRPESMQFPKGENACEIHDPSINELNMSCPCQLNNVDIAALLSHFARLHGFPRGMKAWTKTESQFNYGGLISTTLGDHRLLPLLQHLKDAAGSEPRDQAAFYQRLGRPGMEADDRAMGYVLMDTYALNIILDKFLAQDDPRKIAQALVRYGLRTSEIDIIPMSEPEPQRQSNFGDDGGRFGLFEDNPKRFKRDGFWAEYATAALSFWEHEERVNVNTTLVRSGEAVTSPPLFDELWWVDQMQWRRGLLLQRSMDPLSLWWPTSCAEVLPEVYQSPIIRAGTTHAEALIELLNSSICRGSSPPPGFGAALNSVQGLPTMVGRIPGSGLEHARAIFEAHQQKTRTGDELGDVVTLPKATSTSSSQEPDYEALVQEKITTLTNRWRGADYLVVVRWVRDVLSLKCATEDSHNKMFGRPGALDPEDLYDPEGREYRRRAEKTLPWNRPEHIGGLPADVPWTSENTEMLKALNSAYPQVVSIPVQYPRDITEYRPASPPTPRKRAGEQQQEEAAREYKSPRKMTKPKASSSSPPRSSKTSRRHPSRESA</sequence>
<evidence type="ECO:0000313" key="2">
    <source>
        <dbReference type="EMBL" id="KAK4500031.1"/>
    </source>
</evidence>
<reference evidence="2 3" key="1">
    <citation type="journal article" date="2023" name="G3 (Bethesda)">
        <title>A chromosome-level genome assembly of Zasmidium syzygii isolated from banana leaves.</title>
        <authorList>
            <person name="van Westerhoven A.C."/>
            <person name="Mehrabi R."/>
            <person name="Talebi R."/>
            <person name="Steentjes M.B.F."/>
            <person name="Corcolon B."/>
            <person name="Chong P.A."/>
            <person name="Kema G.H.J."/>
            <person name="Seidl M.F."/>
        </authorList>
    </citation>
    <scope>NUCLEOTIDE SEQUENCE [LARGE SCALE GENOMIC DNA]</scope>
    <source>
        <strain evidence="2 3">P124</strain>
    </source>
</reference>
<evidence type="ECO:0000256" key="1">
    <source>
        <dbReference type="SAM" id="MobiDB-lite"/>
    </source>
</evidence>
<protein>
    <submittedName>
        <fullName evidence="2">Uncharacterized protein</fullName>
    </submittedName>
</protein>
<gene>
    <name evidence="2" type="ORF">PRZ48_008217</name>
</gene>
<feature type="compositionally biased region" description="Low complexity" evidence="1">
    <location>
        <begin position="955"/>
        <end position="966"/>
    </location>
</feature>
<dbReference type="Proteomes" id="UP001305779">
    <property type="component" value="Unassembled WGS sequence"/>
</dbReference>
<accession>A0ABR0EFM0</accession>
<name>A0ABR0EFM0_ZASCE</name>
<proteinExistence type="predicted"/>